<dbReference type="Proteomes" id="UP001596031">
    <property type="component" value="Unassembled WGS sequence"/>
</dbReference>
<dbReference type="PROSITE" id="PS51318">
    <property type="entry name" value="TAT"/>
    <property type="match status" value="1"/>
</dbReference>
<sequence>MMASRRRWQVLVPLFAAALAAPALAAPQCAAYAQELALMVEAAEAARGRVDYLAPPEDRVAAAHHDRLALVERDNADRLGRLMASCGWPRASVEGVQAARDAWLVARQREHDLAFQRQVVRQLELAVLDGEAPALHLATASDRLAVQEGRPQRYGTQLRQSGACTWDYHPLDDVARVEARRQRLGLPSLESHRHAINAMIISEHCPAPGAPATRTGR</sequence>
<evidence type="ECO:0000313" key="3">
    <source>
        <dbReference type="Proteomes" id="UP001596031"/>
    </source>
</evidence>
<keyword evidence="1" id="KW-0732">Signal</keyword>
<evidence type="ECO:0000313" key="2">
    <source>
        <dbReference type="EMBL" id="MFC5510775.1"/>
    </source>
</evidence>
<protein>
    <submittedName>
        <fullName evidence="2">DUF6624 domain-containing protein</fullName>
    </submittedName>
</protein>
<accession>A0ABW0PE51</accession>
<dbReference type="InterPro" id="IPR046732">
    <property type="entry name" value="DUF6624"/>
</dbReference>
<evidence type="ECO:0000256" key="1">
    <source>
        <dbReference type="SAM" id="SignalP"/>
    </source>
</evidence>
<keyword evidence="3" id="KW-1185">Reference proteome</keyword>
<name>A0ABW0PE51_9BURK</name>
<dbReference type="InterPro" id="IPR006311">
    <property type="entry name" value="TAT_signal"/>
</dbReference>
<organism evidence="2 3">
    <name type="scientific">Massilia jejuensis</name>
    <dbReference type="NCBI Taxonomy" id="648894"/>
    <lineage>
        <taxon>Bacteria</taxon>
        <taxon>Pseudomonadati</taxon>
        <taxon>Pseudomonadota</taxon>
        <taxon>Betaproteobacteria</taxon>
        <taxon>Burkholderiales</taxon>
        <taxon>Oxalobacteraceae</taxon>
        <taxon>Telluria group</taxon>
        <taxon>Massilia</taxon>
    </lineage>
</organism>
<dbReference type="EMBL" id="JBHSMS010000023">
    <property type="protein sequence ID" value="MFC5510775.1"/>
    <property type="molecule type" value="Genomic_DNA"/>
</dbReference>
<dbReference type="RefSeq" id="WP_379718413.1">
    <property type="nucleotide sequence ID" value="NZ_JBHSMS010000023.1"/>
</dbReference>
<reference evidence="3" key="1">
    <citation type="journal article" date="2019" name="Int. J. Syst. Evol. Microbiol.">
        <title>The Global Catalogue of Microorganisms (GCM) 10K type strain sequencing project: providing services to taxonomists for standard genome sequencing and annotation.</title>
        <authorList>
            <consortium name="The Broad Institute Genomics Platform"/>
            <consortium name="The Broad Institute Genome Sequencing Center for Infectious Disease"/>
            <person name="Wu L."/>
            <person name="Ma J."/>
        </authorList>
    </citation>
    <scope>NUCLEOTIDE SEQUENCE [LARGE SCALE GENOMIC DNA]</scope>
    <source>
        <strain evidence="3">CCUG 38813</strain>
    </source>
</reference>
<feature type="chain" id="PRO_5045378119" evidence="1">
    <location>
        <begin position="26"/>
        <end position="217"/>
    </location>
</feature>
<proteinExistence type="predicted"/>
<feature type="signal peptide" evidence="1">
    <location>
        <begin position="1"/>
        <end position="25"/>
    </location>
</feature>
<dbReference type="Pfam" id="PF20329">
    <property type="entry name" value="DUF6624"/>
    <property type="match status" value="1"/>
</dbReference>
<comment type="caution">
    <text evidence="2">The sequence shown here is derived from an EMBL/GenBank/DDBJ whole genome shotgun (WGS) entry which is preliminary data.</text>
</comment>
<gene>
    <name evidence="2" type="ORF">ACFPOU_06530</name>
</gene>